<comment type="caution">
    <text evidence="3">The sequence shown here is derived from an EMBL/GenBank/DDBJ whole genome shotgun (WGS) entry which is preliminary data.</text>
</comment>
<feature type="region of interest" description="Disordered" evidence="2">
    <location>
        <begin position="64"/>
        <end position="103"/>
    </location>
</feature>
<feature type="compositionally biased region" description="Low complexity" evidence="2">
    <location>
        <begin position="467"/>
        <end position="476"/>
    </location>
</feature>
<feature type="coiled-coil region" evidence="1">
    <location>
        <begin position="411"/>
        <end position="438"/>
    </location>
</feature>
<reference evidence="3 4" key="1">
    <citation type="submission" date="2019-01" db="EMBL/GenBank/DDBJ databases">
        <title>Sequencing of cultivated peanut Arachis hypogaea provides insights into genome evolution and oil improvement.</title>
        <authorList>
            <person name="Chen X."/>
        </authorList>
    </citation>
    <scope>NUCLEOTIDE SEQUENCE [LARGE SCALE GENOMIC DNA]</scope>
    <source>
        <strain evidence="4">cv. Fuhuasheng</strain>
        <tissue evidence="3">Leaves</tissue>
    </source>
</reference>
<evidence type="ECO:0000256" key="2">
    <source>
        <dbReference type="SAM" id="MobiDB-lite"/>
    </source>
</evidence>
<proteinExistence type="predicted"/>
<dbReference type="PANTHER" id="PTHR33144">
    <property type="entry name" value="OS10G0409366 PROTEIN-RELATED"/>
    <property type="match status" value="1"/>
</dbReference>
<keyword evidence="1" id="KW-0175">Coiled coil</keyword>
<evidence type="ECO:0000313" key="3">
    <source>
        <dbReference type="EMBL" id="RYR48098.1"/>
    </source>
</evidence>
<feature type="compositionally biased region" description="Polar residues" evidence="2">
    <location>
        <begin position="72"/>
        <end position="87"/>
    </location>
</feature>
<sequence>MKDLNVNLDPKKQKKRPNSGTHQRITYSLSCCCSSLPPARRRVFFIPTLFVRMPRKLRYNIIQKPSKDAGTEETTVGSMTRGAQTSREQPRDRAPPISSSANRAPATYINEPFRALRIDHKIAQSSSADDPQTPTEQLETRHRAEFRRLMTTSMTCLLPKTENTEIQISEKLLLSIVILFSIHFLEDGVRKASRLSMRKAIALLSNTKIVLPFKKELQSIGQTAGLFSGFLESLGADYSQFPISRVFHYEDDARGKIKRDIMKRIGKNWKDTRHHLYHRCYKEIRIYEKNLKHCPKGIEENEWKKFIDYRQKEETMEKEQGRRVGRGELFIMTHKKKDGSYIHLDAHVVSEAILNIERQDGSSRHLSQNDSLAQVLGKEHPGRVHALSAGPCPTQVFGNVAGQPSSSAGPNEEYERRIAELTAKLEEEQAKRQSIHKILGYLVQQQGGNLPAEVATELAFLGGTPDSSSAGPSSSANHDPQQKF</sequence>
<evidence type="ECO:0000256" key="1">
    <source>
        <dbReference type="SAM" id="Coils"/>
    </source>
</evidence>
<dbReference type="EMBL" id="SDMP01000007">
    <property type="protein sequence ID" value="RYR48098.1"/>
    <property type="molecule type" value="Genomic_DNA"/>
</dbReference>
<name>A0A445CAY2_ARAHY</name>
<feature type="region of interest" description="Disordered" evidence="2">
    <location>
        <begin position="1"/>
        <end position="21"/>
    </location>
</feature>
<feature type="region of interest" description="Disordered" evidence="2">
    <location>
        <begin position="461"/>
        <end position="484"/>
    </location>
</feature>
<gene>
    <name evidence="3" type="ORF">Ahy_A07g034093</name>
</gene>
<dbReference type="AlphaFoldDB" id="A0A445CAY2"/>
<accession>A0A445CAY2</accession>
<keyword evidence="4" id="KW-1185">Reference proteome</keyword>
<evidence type="ECO:0000313" key="4">
    <source>
        <dbReference type="Proteomes" id="UP000289738"/>
    </source>
</evidence>
<dbReference type="Pfam" id="PF03004">
    <property type="entry name" value="Transposase_24"/>
    <property type="match status" value="1"/>
</dbReference>
<dbReference type="PANTHER" id="PTHR33144:SF45">
    <property type="entry name" value="TRANSPOSASE TNP1_EN_SPM-LIKE DOMAIN-CONTAINING PROTEIN"/>
    <property type="match status" value="1"/>
</dbReference>
<dbReference type="InterPro" id="IPR004252">
    <property type="entry name" value="Probable_transposase_24"/>
</dbReference>
<protein>
    <submittedName>
        <fullName evidence="3">Uncharacterized protein</fullName>
    </submittedName>
</protein>
<dbReference type="Proteomes" id="UP000289738">
    <property type="component" value="Chromosome A07"/>
</dbReference>
<organism evidence="3 4">
    <name type="scientific">Arachis hypogaea</name>
    <name type="common">Peanut</name>
    <dbReference type="NCBI Taxonomy" id="3818"/>
    <lineage>
        <taxon>Eukaryota</taxon>
        <taxon>Viridiplantae</taxon>
        <taxon>Streptophyta</taxon>
        <taxon>Embryophyta</taxon>
        <taxon>Tracheophyta</taxon>
        <taxon>Spermatophyta</taxon>
        <taxon>Magnoliopsida</taxon>
        <taxon>eudicotyledons</taxon>
        <taxon>Gunneridae</taxon>
        <taxon>Pentapetalae</taxon>
        <taxon>rosids</taxon>
        <taxon>fabids</taxon>
        <taxon>Fabales</taxon>
        <taxon>Fabaceae</taxon>
        <taxon>Papilionoideae</taxon>
        <taxon>50 kb inversion clade</taxon>
        <taxon>dalbergioids sensu lato</taxon>
        <taxon>Dalbergieae</taxon>
        <taxon>Pterocarpus clade</taxon>
        <taxon>Arachis</taxon>
    </lineage>
</organism>